<reference evidence="1" key="1">
    <citation type="submission" date="2023-03" db="EMBL/GenBank/DDBJ databases">
        <title>Massive genome expansion in bonnet fungi (Mycena s.s.) driven by repeated elements and novel gene families across ecological guilds.</title>
        <authorList>
            <consortium name="Lawrence Berkeley National Laboratory"/>
            <person name="Harder C.B."/>
            <person name="Miyauchi S."/>
            <person name="Viragh M."/>
            <person name="Kuo A."/>
            <person name="Thoen E."/>
            <person name="Andreopoulos B."/>
            <person name="Lu D."/>
            <person name="Skrede I."/>
            <person name="Drula E."/>
            <person name="Henrissat B."/>
            <person name="Morin E."/>
            <person name="Kohler A."/>
            <person name="Barry K."/>
            <person name="LaButti K."/>
            <person name="Morin E."/>
            <person name="Salamov A."/>
            <person name="Lipzen A."/>
            <person name="Mereny Z."/>
            <person name="Hegedus B."/>
            <person name="Baldrian P."/>
            <person name="Stursova M."/>
            <person name="Weitz H."/>
            <person name="Taylor A."/>
            <person name="Grigoriev I.V."/>
            <person name="Nagy L.G."/>
            <person name="Martin F."/>
            <person name="Kauserud H."/>
        </authorList>
    </citation>
    <scope>NUCLEOTIDE SEQUENCE</scope>
    <source>
        <strain evidence="1">CBHHK067</strain>
    </source>
</reference>
<proteinExistence type="predicted"/>
<evidence type="ECO:0000313" key="1">
    <source>
        <dbReference type="EMBL" id="KAJ7696499.1"/>
    </source>
</evidence>
<dbReference type="EMBL" id="JARKIE010000034">
    <property type="protein sequence ID" value="KAJ7696499.1"/>
    <property type="molecule type" value="Genomic_DNA"/>
</dbReference>
<organism evidence="1 2">
    <name type="scientific">Mycena rosella</name>
    <name type="common">Pink bonnet</name>
    <name type="synonym">Agaricus rosellus</name>
    <dbReference type="NCBI Taxonomy" id="1033263"/>
    <lineage>
        <taxon>Eukaryota</taxon>
        <taxon>Fungi</taxon>
        <taxon>Dikarya</taxon>
        <taxon>Basidiomycota</taxon>
        <taxon>Agaricomycotina</taxon>
        <taxon>Agaricomycetes</taxon>
        <taxon>Agaricomycetidae</taxon>
        <taxon>Agaricales</taxon>
        <taxon>Marasmiineae</taxon>
        <taxon>Mycenaceae</taxon>
        <taxon>Mycena</taxon>
    </lineage>
</organism>
<protein>
    <submittedName>
        <fullName evidence="1">Uncharacterized protein</fullName>
    </submittedName>
</protein>
<name>A0AAD7GLF7_MYCRO</name>
<evidence type="ECO:0000313" key="2">
    <source>
        <dbReference type="Proteomes" id="UP001221757"/>
    </source>
</evidence>
<keyword evidence="2" id="KW-1185">Reference proteome</keyword>
<comment type="caution">
    <text evidence="1">The sequence shown here is derived from an EMBL/GenBank/DDBJ whole genome shotgun (WGS) entry which is preliminary data.</text>
</comment>
<sequence>MQIIHRGLFLLRYIWPDDLPRTAFRCPKTIKALDDTAGESVASMSTTSISNTSFPFFTSVLPSTTGTNAVVATVIIGSVAVYVVRHASPTRLTEILLASLSDAEKLYYDAVEAGVLSSSDAQVGAMLLRLQREVSEIRETTLHNSLSRWTAFRDIFNGRSFMVFQCIEEVSRFKTHVEILKESRLRSLDAVSETWALYLRRRRTY</sequence>
<gene>
    <name evidence="1" type="ORF">B0H17DRAFT_1329177</name>
</gene>
<dbReference type="AlphaFoldDB" id="A0AAD7GLF7"/>
<dbReference type="Proteomes" id="UP001221757">
    <property type="component" value="Unassembled WGS sequence"/>
</dbReference>
<accession>A0AAD7GLF7</accession>